<evidence type="ECO:0000256" key="5">
    <source>
        <dbReference type="ARBA" id="ARBA00023274"/>
    </source>
</evidence>
<dbReference type="PANTHER" id="PTHR11620">
    <property type="entry name" value="60S RIBOSOMAL PROTEIN L23A"/>
    <property type="match status" value="1"/>
</dbReference>
<evidence type="ECO:0000256" key="1">
    <source>
        <dbReference type="ARBA" id="ARBA00006700"/>
    </source>
</evidence>
<comment type="function">
    <text evidence="6">One of the early assembly proteins it binds 23S rRNA. One of the proteins that surrounds the polypeptide exit tunnel on the outside of the ribosome. Forms the main docking site for trigger factor binding to the ribosome.</text>
</comment>
<dbReference type="Gene3D" id="3.30.70.330">
    <property type="match status" value="1"/>
</dbReference>
<dbReference type="GO" id="GO:0003735">
    <property type="term" value="F:structural constituent of ribosome"/>
    <property type="evidence" value="ECO:0007669"/>
    <property type="project" value="InterPro"/>
</dbReference>
<dbReference type="InterPro" id="IPR012677">
    <property type="entry name" value="Nucleotide-bd_a/b_plait_sf"/>
</dbReference>
<proteinExistence type="inferred from homology"/>
<dbReference type="NCBIfam" id="NF004363">
    <property type="entry name" value="PRK05738.2-4"/>
    <property type="match status" value="1"/>
</dbReference>
<keyword evidence="9" id="KW-1185">Reference proteome</keyword>
<dbReference type="GO" id="GO:0005840">
    <property type="term" value="C:ribosome"/>
    <property type="evidence" value="ECO:0007669"/>
    <property type="project" value="UniProtKB-KW"/>
</dbReference>
<dbReference type="AlphaFoldDB" id="A0A833M7M5"/>
<keyword evidence="5 6" id="KW-0687">Ribonucleoprotein</keyword>
<dbReference type="RefSeq" id="WP_151866444.1">
    <property type="nucleotide sequence ID" value="NZ_WBZB01000039.1"/>
</dbReference>
<dbReference type="HAMAP" id="MF_01369_B">
    <property type="entry name" value="Ribosomal_uL23_B"/>
    <property type="match status" value="1"/>
</dbReference>
<dbReference type="GO" id="GO:0019843">
    <property type="term" value="F:rRNA binding"/>
    <property type="evidence" value="ECO:0007669"/>
    <property type="project" value="UniProtKB-UniRule"/>
</dbReference>
<dbReference type="GO" id="GO:1990904">
    <property type="term" value="C:ribonucleoprotein complex"/>
    <property type="evidence" value="ECO:0007669"/>
    <property type="project" value="UniProtKB-KW"/>
</dbReference>
<name>A0A833M7M5_9FIRM</name>
<dbReference type="InterPro" id="IPR001014">
    <property type="entry name" value="Ribosomal_uL23_CS"/>
</dbReference>
<keyword evidence="2 6" id="KW-0699">rRNA-binding</keyword>
<reference evidence="8 9" key="1">
    <citation type="submission" date="2019-10" db="EMBL/GenBank/DDBJ databases">
        <title>Alkaliphilus serpentinus sp. nov. and Alkaliphilus pronyensis sp. nov., two novel anaerobic alkaliphilic species isolated from the serpentinized-hosted hydrothermal field of the Prony Bay (New Caledonia).</title>
        <authorList>
            <person name="Postec A."/>
        </authorList>
    </citation>
    <scope>NUCLEOTIDE SEQUENCE [LARGE SCALE GENOMIC DNA]</scope>
    <source>
        <strain evidence="8 9">LacT</strain>
    </source>
</reference>
<dbReference type="PROSITE" id="PS00050">
    <property type="entry name" value="RIBOSOMAL_L23"/>
    <property type="match status" value="1"/>
</dbReference>
<gene>
    <name evidence="6" type="primary">rplW</name>
    <name evidence="8" type="ORF">F8153_11245</name>
</gene>
<evidence type="ECO:0000256" key="7">
    <source>
        <dbReference type="RuleBase" id="RU003934"/>
    </source>
</evidence>
<evidence type="ECO:0000313" key="8">
    <source>
        <dbReference type="EMBL" id="KAB3528888.1"/>
    </source>
</evidence>
<comment type="similarity">
    <text evidence="1 6 7">Belongs to the universal ribosomal protein uL23 family.</text>
</comment>
<dbReference type="OrthoDB" id="9793353at2"/>
<dbReference type="FunFam" id="3.30.70.330:FF:000001">
    <property type="entry name" value="50S ribosomal protein L23"/>
    <property type="match status" value="1"/>
</dbReference>
<dbReference type="EMBL" id="WBZB01000039">
    <property type="protein sequence ID" value="KAB3528888.1"/>
    <property type="molecule type" value="Genomic_DNA"/>
</dbReference>
<dbReference type="InterPro" id="IPR013025">
    <property type="entry name" value="Ribosomal_uL23-like"/>
</dbReference>
<comment type="subunit">
    <text evidence="6">Part of the 50S ribosomal subunit. Contacts protein L29, and trigger factor when it is bound to the ribosome.</text>
</comment>
<dbReference type="NCBIfam" id="NF004359">
    <property type="entry name" value="PRK05738.1-3"/>
    <property type="match status" value="1"/>
</dbReference>
<dbReference type="SUPFAM" id="SSF54189">
    <property type="entry name" value="Ribosomal proteins S24e, L23 and L15e"/>
    <property type="match status" value="1"/>
</dbReference>
<evidence type="ECO:0000256" key="3">
    <source>
        <dbReference type="ARBA" id="ARBA00022884"/>
    </source>
</evidence>
<evidence type="ECO:0000256" key="4">
    <source>
        <dbReference type="ARBA" id="ARBA00022980"/>
    </source>
</evidence>
<comment type="caution">
    <text evidence="8">The sequence shown here is derived from an EMBL/GenBank/DDBJ whole genome shotgun (WGS) entry which is preliminary data.</text>
</comment>
<dbReference type="NCBIfam" id="NF004366">
    <property type="entry name" value="PRK05738.3-2"/>
    <property type="match status" value="1"/>
</dbReference>
<evidence type="ECO:0000256" key="6">
    <source>
        <dbReference type="HAMAP-Rule" id="MF_01369"/>
    </source>
</evidence>
<accession>A0A833M7M5</accession>
<dbReference type="Proteomes" id="UP000465601">
    <property type="component" value="Unassembled WGS sequence"/>
</dbReference>
<keyword evidence="3 6" id="KW-0694">RNA-binding</keyword>
<dbReference type="InterPro" id="IPR012678">
    <property type="entry name" value="Ribosomal_uL23/eL15/eS24_sf"/>
</dbReference>
<evidence type="ECO:0000313" key="9">
    <source>
        <dbReference type="Proteomes" id="UP000465601"/>
    </source>
</evidence>
<dbReference type="Pfam" id="PF00276">
    <property type="entry name" value="Ribosomal_L23"/>
    <property type="match status" value="1"/>
</dbReference>
<dbReference type="GO" id="GO:0006412">
    <property type="term" value="P:translation"/>
    <property type="evidence" value="ECO:0007669"/>
    <property type="project" value="UniProtKB-UniRule"/>
</dbReference>
<evidence type="ECO:0000256" key="2">
    <source>
        <dbReference type="ARBA" id="ARBA00022730"/>
    </source>
</evidence>
<sequence>MTNPHDIIIRPLVSEQSMEAMADKKYTFVVMKTANKTEIKKAVEKIFGVKVEQVNTMNMLGKYKRMGRNEGKRADWKKAIVKLKADSKEIEFFEGM</sequence>
<organism evidence="8 9">
    <name type="scientific">Alkaliphilus serpentinus</name>
    <dbReference type="NCBI Taxonomy" id="1482731"/>
    <lineage>
        <taxon>Bacteria</taxon>
        <taxon>Bacillati</taxon>
        <taxon>Bacillota</taxon>
        <taxon>Clostridia</taxon>
        <taxon>Peptostreptococcales</taxon>
        <taxon>Natronincolaceae</taxon>
        <taxon>Alkaliphilus</taxon>
    </lineage>
</organism>
<keyword evidence="4 6" id="KW-0689">Ribosomal protein</keyword>
<protein>
    <recommendedName>
        <fullName evidence="6">Large ribosomal subunit protein uL23</fullName>
    </recommendedName>
</protein>